<dbReference type="GO" id="GO:0000105">
    <property type="term" value="P:L-histidine biosynthetic process"/>
    <property type="evidence" value="ECO:0007669"/>
    <property type="project" value="UniProtKB-UniRule"/>
</dbReference>
<dbReference type="InterPro" id="IPR008179">
    <property type="entry name" value="HisE"/>
</dbReference>
<dbReference type="PANTHER" id="PTHR42945:SF9">
    <property type="entry name" value="HISTIDINE BIOSYNTHESIS BIFUNCTIONAL PROTEIN HISIE"/>
    <property type="match status" value="1"/>
</dbReference>
<evidence type="ECO:0000256" key="8">
    <source>
        <dbReference type="ARBA" id="ARBA00022840"/>
    </source>
</evidence>
<evidence type="ECO:0000256" key="5">
    <source>
        <dbReference type="ARBA" id="ARBA00022605"/>
    </source>
</evidence>
<dbReference type="EC" id="3.6.1.31" evidence="10"/>
<organism evidence="11 12">
    <name type="scientific">Thermoclostridium stercorarium subsp. leptospartum DSM 9219</name>
    <dbReference type="NCBI Taxonomy" id="1346611"/>
    <lineage>
        <taxon>Bacteria</taxon>
        <taxon>Bacillati</taxon>
        <taxon>Bacillota</taxon>
        <taxon>Clostridia</taxon>
        <taxon>Eubacteriales</taxon>
        <taxon>Oscillospiraceae</taxon>
        <taxon>Thermoclostridium</taxon>
    </lineage>
</organism>
<evidence type="ECO:0000313" key="12">
    <source>
        <dbReference type="Proteomes" id="UP000092931"/>
    </source>
</evidence>
<protein>
    <recommendedName>
        <fullName evidence="10">Phosphoribosyl-ATP pyrophosphatase</fullName>
        <shortName evidence="10">PRA-PH</shortName>
        <ecNumber evidence="10">3.6.1.31</ecNumber>
    </recommendedName>
</protein>
<comment type="catalytic activity">
    <reaction evidence="1 10">
        <text>1-(5-phospho-beta-D-ribosyl)-ATP + H2O = 1-(5-phospho-beta-D-ribosyl)-5'-AMP + diphosphate + H(+)</text>
        <dbReference type="Rhea" id="RHEA:22828"/>
        <dbReference type="ChEBI" id="CHEBI:15377"/>
        <dbReference type="ChEBI" id="CHEBI:15378"/>
        <dbReference type="ChEBI" id="CHEBI:33019"/>
        <dbReference type="ChEBI" id="CHEBI:59457"/>
        <dbReference type="ChEBI" id="CHEBI:73183"/>
        <dbReference type="EC" id="3.6.1.31"/>
    </reaction>
</comment>
<keyword evidence="8 10" id="KW-0067">ATP-binding</keyword>
<gene>
    <name evidence="10" type="primary">hisE</name>
    <name evidence="11" type="ORF">CSTERLE_12295</name>
</gene>
<keyword evidence="4 10" id="KW-0963">Cytoplasm</keyword>
<sequence length="95" mass="11055">MDGKFGILQELYDVVLDRKHNPKEGSYTNYLFDKGLDKILKKVGEEASEVIIGAKNQNKDEIRYEIADLIYHLTVLMVHQGLTWEDICNELKSRR</sequence>
<dbReference type="HAMAP" id="MF_01020">
    <property type="entry name" value="HisE"/>
    <property type="match status" value="1"/>
</dbReference>
<evidence type="ECO:0000256" key="7">
    <source>
        <dbReference type="ARBA" id="ARBA00022801"/>
    </source>
</evidence>
<dbReference type="PANTHER" id="PTHR42945">
    <property type="entry name" value="HISTIDINE BIOSYNTHESIS BIFUNCTIONAL PROTEIN"/>
    <property type="match status" value="1"/>
</dbReference>
<dbReference type="CDD" id="cd11534">
    <property type="entry name" value="NTP-PPase_HisIE_like"/>
    <property type="match status" value="1"/>
</dbReference>
<dbReference type="EMBL" id="CP014673">
    <property type="protein sequence ID" value="ANX02297.1"/>
    <property type="molecule type" value="Genomic_DNA"/>
</dbReference>
<dbReference type="SUPFAM" id="SSF101386">
    <property type="entry name" value="all-alpha NTP pyrophosphatases"/>
    <property type="match status" value="1"/>
</dbReference>
<comment type="similarity">
    <text evidence="10">Belongs to the PRA-PH family.</text>
</comment>
<comment type="subcellular location">
    <subcellularLocation>
        <location evidence="2 10">Cytoplasm</location>
    </subcellularLocation>
</comment>
<dbReference type="Gene3D" id="1.10.287.1080">
    <property type="entry name" value="MazG-like"/>
    <property type="match status" value="1"/>
</dbReference>
<keyword evidence="9 10" id="KW-0368">Histidine biosynthesis</keyword>
<dbReference type="GO" id="GO:0005524">
    <property type="term" value="F:ATP binding"/>
    <property type="evidence" value="ECO:0007669"/>
    <property type="project" value="UniProtKB-KW"/>
</dbReference>
<dbReference type="AlphaFoldDB" id="A0A1B1YND3"/>
<evidence type="ECO:0000256" key="2">
    <source>
        <dbReference type="ARBA" id="ARBA00004496"/>
    </source>
</evidence>
<evidence type="ECO:0000256" key="10">
    <source>
        <dbReference type="HAMAP-Rule" id="MF_01020"/>
    </source>
</evidence>
<reference evidence="11 12" key="1">
    <citation type="submission" date="2016-02" db="EMBL/GenBank/DDBJ databases">
        <title>Comparison of Clostridium stercorarium subspecies using comparative genomics and transcriptomics.</title>
        <authorList>
            <person name="Schellenberg J."/>
            <person name="Thallinger G."/>
            <person name="Levin D.B."/>
            <person name="Zhang X."/>
            <person name="Alvare G."/>
            <person name="Fristensky B."/>
            <person name="Sparling R."/>
        </authorList>
    </citation>
    <scope>NUCLEOTIDE SEQUENCE [LARGE SCALE GENOMIC DNA]</scope>
    <source>
        <strain evidence="11 12">DSM 9219</strain>
    </source>
</reference>
<dbReference type="InterPro" id="IPR021130">
    <property type="entry name" value="PRib-ATP_PPHydrolase-like"/>
</dbReference>
<keyword evidence="6 10" id="KW-0547">Nucleotide-binding</keyword>
<comment type="pathway">
    <text evidence="3 10">Amino-acid biosynthesis; L-histidine biosynthesis; L-histidine from 5-phospho-alpha-D-ribose 1-diphosphate: step 2/9.</text>
</comment>
<dbReference type="Pfam" id="PF01503">
    <property type="entry name" value="PRA-PH"/>
    <property type="match status" value="1"/>
</dbReference>
<keyword evidence="7 10" id="KW-0378">Hydrolase</keyword>
<accession>A0A1B1YND3</accession>
<dbReference type="GO" id="GO:0005737">
    <property type="term" value="C:cytoplasm"/>
    <property type="evidence" value="ECO:0007669"/>
    <property type="project" value="UniProtKB-SubCell"/>
</dbReference>
<evidence type="ECO:0000256" key="3">
    <source>
        <dbReference type="ARBA" id="ARBA00005204"/>
    </source>
</evidence>
<dbReference type="UniPathway" id="UPA00031">
    <property type="reaction ID" value="UER00007"/>
</dbReference>
<evidence type="ECO:0000256" key="6">
    <source>
        <dbReference type="ARBA" id="ARBA00022741"/>
    </source>
</evidence>
<name>A0A1B1YND3_THEST</name>
<evidence type="ECO:0000256" key="9">
    <source>
        <dbReference type="ARBA" id="ARBA00023102"/>
    </source>
</evidence>
<dbReference type="GO" id="GO:0004636">
    <property type="term" value="F:phosphoribosyl-ATP diphosphatase activity"/>
    <property type="evidence" value="ECO:0007669"/>
    <property type="project" value="UniProtKB-UniRule"/>
</dbReference>
<dbReference type="Proteomes" id="UP000092931">
    <property type="component" value="Chromosome"/>
</dbReference>
<evidence type="ECO:0000256" key="1">
    <source>
        <dbReference type="ARBA" id="ARBA00001460"/>
    </source>
</evidence>
<dbReference type="NCBIfam" id="TIGR03188">
    <property type="entry name" value="histidine_hisI"/>
    <property type="match status" value="1"/>
</dbReference>
<proteinExistence type="inferred from homology"/>
<keyword evidence="5 10" id="KW-0028">Amino-acid biosynthesis</keyword>
<dbReference type="FunFam" id="1.10.287.1080:FF:000002">
    <property type="entry name" value="Histidine biosynthesis bifunctional protein HisIE"/>
    <property type="match status" value="1"/>
</dbReference>
<evidence type="ECO:0000256" key="4">
    <source>
        <dbReference type="ARBA" id="ARBA00022490"/>
    </source>
</evidence>
<evidence type="ECO:0000313" key="11">
    <source>
        <dbReference type="EMBL" id="ANX02297.1"/>
    </source>
</evidence>